<dbReference type="Gene3D" id="3.40.50.300">
    <property type="entry name" value="P-loop containing nucleotide triphosphate hydrolases"/>
    <property type="match status" value="1"/>
</dbReference>
<comment type="similarity">
    <text evidence="1">Belongs to the sulfotransferase 1 family.</text>
</comment>
<dbReference type="EMBL" id="CAUYUJ010018044">
    <property type="protein sequence ID" value="CAK0880145.1"/>
    <property type="molecule type" value="Genomic_DNA"/>
</dbReference>
<dbReference type="InterPro" id="IPR000863">
    <property type="entry name" value="Sulfotransferase_dom"/>
</dbReference>
<evidence type="ECO:0000313" key="4">
    <source>
        <dbReference type="EMBL" id="CAK0880145.1"/>
    </source>
</evidence>
<reference evidence="4" key="1">
    <citation type="submission" date="2023-10" db="EMBL/GenBank/DDBJ databases">
        <authorList>
            <person name="Chen Y."/>
            <person name="Shah S."/>
            <person name="Dougan E. K."/>
            <person name="Thang M."/>
            <person name="Chan C."/>
        </authorList>
    </citation>
    <scope>NUCLEOTIDE SEQUENCE [LARGE SCALE GENOMIC DNA]</scope>
</reference>
<evidence type="ECO:0000256" key="1">
    <source>
        <dbReference type="ARBA" id="ARBA00005771"/>
    </source>
</evidence>
<evidence type="ECO:0000313" key="5">
    <source>
        <dbReference type="Proteomes" id="UP001189429"/>
    </source>
</evidence>
<dbReference type="Proteomes" id="UP001189429">
    <property type="component" value="Unassembled WGS sequence"/>
</dbReference>
<keyword evidence="2" id="KW-0808">Transferase</keyword>
<dbReference type="PANTHER" id="PTHR11783">
    <property type="entry name" value="SULFOTRANSFERASE SULT"/>
    <property type="match status" value="1"/>
</dbReference>
<proteinExistence type="inferred from homology"/>
<dbReference type="Pfam" id="PF00685">
    <property type="entry name" value="Sulfotransfer_1"/>
    <property type="match status" value="1"/>
</dbReference>
<gene>
    <name evidence="4" type="ORF">PCOR1329_LOCUS63367</name>
</gene>
<dbReference type="InterPro" id="IPR027417">
    <property type="entry name" value="P-loop_NTPase"/>
</dbReference>
<name>A0ABN9W284_9DINO</name>
<organism evidence="4 5">
    <name type="scientific">Prorocentrum cordatum</name>
    <dbReference type="NCBI Taxonomy" id="2364126"/>
    <lineage>
        <taxon>Eukaryota</taxon>
        <taxon>Sar</taxon>
        <taxon>Alveolata</taxon>
        <taxon>Dinophyceae</taxon>
        <taxon>Prorocentrales</taxon>
        <taxon>Prorocentraceae</taxon>
        <taxon>Prorocentrum</taxon>
    </lineage>
</organism>
<protein>
    <recommendedName>
        <fullName evidence="3">Sulfotransferase domain-containing protein</fullName>
    </recommendedName>
</protein>
<dbReference type="SUPFAM" id="SSF52540">
    <property type="entry name" value="P-loop containing nucleoside triphosphate hydrolases"/>
    <property type="match status" value="1"/>
</dbReference>
<evidence type="ECO:0000256" key="2">
    <source>
        <dbReference type="ARBA" id="ARBA00022679"/>
    </source>
</evidence>
<comment type="caution">
    <text evidence="4">The sequence shown here is derived from an EMBL/GenBank/DDBJ whole genome shotgun (WGS) entry which is preliminary data.</text>
</comment>
<feature type="domain" description="Sulfotransferase" evidence="3">
    <location>
        <begin position="20"/>
        <end position="274"/>
    </location>
</feature>
<sequence>MWPFGRKTAAKSLGHKNVTIILNGEPKSGTTWLEYVAKDLLTQACESERPGCELLQGVGGRTVSALRTSGLVRYDIDAKHRIPNIGHKNEFDFSMAPSLSDAEVEAAAKATLTGETADAKWLAIFRDPRDVTISSCYHMSKGCPDATGYVQKATKRHRIDRIAKWIALRHRFFDALQRLAPERVMILFYEEMKKDEEGTIKKLANYFEVPLTRKQRMLISSHTTFSAMKDMGSVKVAQGGAASGKVREGASCGYAKELSADGAQRVTAIMRRDLSPALNAVWKC</sequence>
<evidence type="ECO:0000259" key="3">
    <source>
        <dbReference type="Pfam" id="PF00685"/>
    </source>
</evidence>
<accession>A0ABN9W284</accession>
<keyword evidence="5" id="KW-1185">Reference proteome</keyword>